<accession>A0A699X405</accession>
<reference evidence="2" key="1">
    <citation type="journal article" date="2019" name="Sci. Rep.">
        <title>Draft genome of Tanacetum cinerariifolium, the natural source of mosquito coil.</title>
        <authorList>
            <person name="Yamashiro T."/>
            <person name="Shiraishi A."/>
            <person name="Satake H."/>
            <person name="Nakayama K."/>
        </authorList>
    </citation>
    <scope>NUCLEOTIDE SEQUENCE</scope>
</reference>
<feature type="non-terminal residue" evidence="2">
    <location>
        <position position="107"/>
    </location>
</feature>
<dbReference type="EMBL" id="BKCJ011784581">
    <property type="protein sequence ID" value="GFD52626.1"/>
    <property type="molecule type" value="Genomic_DNA"/>
</dbReference>
<keyword evidence="1" id="KW-0472">Membrane</keyword>
<keyword evidence="1" id="KW-1133">Transmembrane helix</keyword>
<name>A0A699X405_TANCI</name>
<proteinExistence type="predicted"/>
<feature type="non-terminal residue" evidence="2">
    <location>
        <position position="1"/>
    </location>
</feature>
<comment type="caution">
    <text evidence="2">The sequence shown here is derived from an EMBL/GenBank/DDBJ whole genome shotgun (WGS) entry which is preliminary data.</text>
</comment>
<organism evidence="2">
    <name type="scientific">Tanacetum cinerariifolium</name>
    <name type="common">Dalmatian daisy</name>
    <name type="synonym">Chrysanthemum cinerariifolium</name>
    <dbReference type="NCBI Taxonomy" id="118510"/>
    <lineage>
        <taxon>Eukaryota</taxon>
        <taxon>Viridiplantae</taxon>
        <taxon>Streptophyta</taxon>
        <taxon>Embryophyta</taxon>
        <taxon>Tracheophyta</taxon>
        <taxon>Spermatophyta</taxon>
        <taxon>Magnoliopsida</taxon>
        <taxon>eudicotyledons</taxon>
        <taxon>Gunneridae</taxon>
        <taxon>Pentapetalae</taxon>
        <taxon>asterids</taxon>
        <taxon>campanulids</taxon>
        <taxon>Asterales</taxon>
        <taxon>Asteraceae</taxon>
        <taxon>Asteroideae</taxon>
        <taxon>Anthemideae</taxon>
        <taxon>Anthemidinae</taxon>
        <taxon>Tanacetum</taxon>
    </lineage>
</organism>
<sequence length="107" mass="11665">PEKRGFARAVRSDNAHDAALRQGKAQVFKQQLIAKRLAQAFDLNHLRPQARAVGDKQFELLLFVLGFLIHQLVVVGQAGFALALAGFGRHAHPVQLALQGFGALAFL</sequence>
<evidence type="ECO:0000256" key="1">
    <source>
        <dbReference type="SAM" id="Phobius"/>
    </source>
</evidence>
<evidence type="ECO:0000313" key="2">
    <source>
        <dbReference type="EMBL" id="GFD52626.1"/>
    </source>
</evidence>
<protein>
    <submittedName>
        <fullName evidence="2">Uncharacterized protein</fullName>
    </submittedName>
</protein>
<feature type="transmembrane region" description="Helical" evidence="1">
    <location>
        <begin position="60"/>
        <end position="87"/>
    </location>
</feature>
<keyword evidence="1" id="KW-0812">Transmembrane</keyword>
<gene>
    <name evidence="2" type="ORF">Tci_924595</name>
</gene>
<dbReference type="AlphaFoldDB" id="A0A699X405"/>